<keyword evidence="5" id="KW-0808">Transferase</keyword>
<reference evidence="11 12" key="1">
    <citation type="submission" date="2013-12" db="EMBL/GenBank/DDBJ databases">
        <authorList>
            <consortium name="DOE Joint Genome Institute"/>
            <person name="Smidt H."/>
            <person name="Huntemann M."/>
            <person name="Han J."/>
            <person name="Chen A."/>
            <person name="Kyrpides N."/>
            <person name="Mavromatis K."/>
            <person name="Markowitz V."/>
            <person name="Palaniappan K."/>
            <person name="Ivanova N."/>
            <person name="Schaumberg A."/>
            <person name="Pati A."/>
            <person name="Liolios K."/>
            <person name="Nordberg H.P."/>
            <person name="Cantor M.N."/>
            <person name="Hua S.X."/>
            <person name="Woyke T."/>
        </authorList>
    </citation>
    <scope>NUCLEOTIDE SEQUENCE [LARGE SCALE GENOMIC DNA]</scope>
    <source>
        <strain evidence="12">DSM 15288</strain>
    </source>
</reference>
<dbReference type="PROSITE" id="PS50885">
    <property type="entry name" value="HAMP"/>
    <property type="match status" value="1"/>
</dbReference>
<dbReference type="InterPro" id="IPR004358">
    <property type="entry name" value="Sig_transdc_His_kin-like_C"/>
</dbReference>
<dbReference type="PANTHER" id="PTHR43711:SF1">
    <property type="entry name" value="HISTIDINE KINASE 1"/>
    <property type="match status" value="1"/>
</dbReference>
<keyword evidence="7" id="KW-0902">Two-component regulatory system</keyword>
<dbReference type="AlphaFoldDB" id="W0EFY7"/>
<dbReference type="SMART" id="SM00387">
    <property type="entry name" value="HATPase_c"/>
    <property type="match status" value="1"/>
</dbReference>
<dbReference type="EC" id="2.7.13.3" evidence="3"/>
<keyword evidence="12" id="KW-1185">Reference proteome</keyword>
<evidence type="ECO:0000313" key="11">
    <source>
        <dbReference type="EMBL" id="AHF07991.1"/>
    </source>
</evidence>
<sequence>MKWTLRRKFLMALVGLVCFMAIVFSGIALTSVQFLLGHAVNYVEEGFKQQWNRTLTSYYMEHQSWEGVQEQVSKILENPPRQGTEIPIAAPRPNERFYVFDINQVIVASSGPQDVGKSLKEIPDDNQLTKNWTEIVVNGKPVGYFWLDDKALLRQNRLAQSIGESIIRSMLIGLILTTLLAVLLGSILTGRLTGPLKELTSAVRRVGKGELSTHLEVKGHDDIAMLGQAFNQMTEQLTRNEEVRRNMVADIAHELRTPLAIISGKLESIQEGVLPLAAETLLPIQDETIRLNRLVQDLQQLSLAEAGKLPLHRRTIDIYRLLERIFEQFAFEFEERGIQGELRGESRILQGDSDRLTQVFVNLIGNALLHTSAGGKISVRVALWEPNVSTAVEKKIGGRKSRLAKGEEDYESLEDNELRPNKGKSLDWLQVTVNDTGEGIPPEELDHVFDRFYRVDQSRDRETGGTGLGLAIAKEFVQAHGGDIEVTSELARGTCFSVFLPVDLQAERRDISE</sequence>
<keyword evidence="4" id="KW-0597">Phosphoprotein</keyword>
<dbReference type="EMBL" id="CP007032">
    <property type="protein sequence ID" value="AHF07991.1"/>
    <property type="molecule type" value="Genomic_DNA"/>
</dbReference>
<dbReference type="InterPro" id="IPR050736">
    <property type="entry name" value="Sensor_HK_Regulatory"/>
</dbReference>
<feature type="transmembrane region" description="Helical" evidence="8">
    <location>
        <begin position="166"/>
        <end position="188"/>
    </location>
</feature>
<evidence type="ECO:0000256" key="4">
    <source>
        <dbReference type="ARBA" id="ARBA00022553"/>
    </source>
</evidence>
<gene>
    <name evidence="11" type="ORF">DESME_13860</name>
</gene>
<evidence type="ECO:0000256" key="5">
    <source>
        <dbReference type="ARBA" id="ARBA00022679"/>
    </source>
</evidence>
<dbReference type="PRINTS" id="PR00344">
    <property type="entry name" value="BCTRLSENSOR"/>
</dbReference>
<evidence type="ECO:0000313" key="12">
    <source>
        <dbReference type="Proteomes" id="UP000010847"/>
    </source>
</evidence>
<feature type="domain" description="Histidine kinase" evidence="9">
    <location>
        <begin position="250"/>
        <end position="504"/>
    </location>
</feature>
<dbReference type="PANTHER" id="PTHR43711">
    <property type="entry name" value="TWO-COMPONENT HISTIDINE KINASE"/>
    <property type="match status" value="1"/>
</dbReference>
<dbReference type="SUPFAM" id="SSF158472">
    <property type="entry name" value="HAMP domain-like"/>
    <property type="match status" value="1"/>
</dbReference>
<dbReference type="Gene3D" id="1.10.287.130">
    <property type="match status" value="1"/>
</dbReference>
<dbReference type="SUPFAM" id="SSF47384">
    <property type="entry name" value="Homodimeric domain of signal transducing histidine kinase"/>
    <property type="match status" value="1"/>
</dbReference>
<dbReference type="CDD" id="cd00075">
    <property type="entry name" value="HATPase"/>
    <property type="match status" value="1"/>
</dbReference>
<evidence type="ECO:0000259" key="10">
    <source>
        <dbReference type="PROSITE" id="PS50885"/>
    </source>
</evidence>
<comment type="subcellular location">
    <subcellularLocation>
        <location evidence="2">Membrane</location>
    </subcellularLocation>
</comment>
<dbReference type="STRING" id="871968.DESME_13860"/>
<keyword evidence="8" id="KW-0472">Membrane</keyword>
<evidence type="ECO:0000256" key="8">
    <source>
        <dbReference type="SAM" id="Phobius"/>
    </source>
</evidence>
<evidence type="ECO:0000256" key="2">
    <source>
        <dbReference type="ARBA" id="ARBA00004370"/>
    </source>
</evidence>
<dbReference type="SMART" id="SM00304">
    <property type="entry name" value="HAMP"/>
    <property type="match status" value="1"/>
</dbReference>
<proteinExistence type="predicted"/>
<dbReference type="InterPro" id="IPR003594">
    <property type="entry name" value="HATPase_dom"/>
</dbReference>
<dbReference type="CDD" id="cd06225">
    <property type="entry name" value="HAMP"/>
    <property type="match status" value="1"/>
</dbReference>
<evidence type="ECO:0000256" key="1">
    <source>
        <dbReference type="ARBA" id="ARBA00000085"/>
    </source>
</evidence>
<dbReference type="SMART" id="SM00388">
    <property type="entry name" value="HisKA"/>
    <property type="match status" value="1"/>
</dbReference>
<dbReference type="KEGG" id="dmt:DESME_13860"/>
<dbReference type="Pfam" id="PF02518">
    <property type="entry name" value="HATPase_c"/>
    <property type="match status" value="1"/>
</dbReference>
<dbReference type="Gene3D" id="6.10.340.10">
    <property type="match status" value="1"/>
</dbReference>
<keyword evidence="8" id="KW-0812">Transmembrane</keyword>
<dbReference type="InterPro" id="IPR003661">
    <property type="entry name" value="HisK_dim/P_dom"/>
</dbReference>
<dbReference type="SUPFAM" id="SSF55874">
    <property type="entry name" value="ATPase domain of HSP90 chaperone/DNA topoisomerase II/histidine kinase"/>
    <property type="match status" value="1"/>
</dbReference>
<accession>W0EFY7</accession>
<dbReference type="Proteomes" id="UP000010847">
    <property type="component" value="Chromosome"/>
</dbReference>
<dbReference type="Pfam" id="PF00512">
    <property type="entry name" value="HisKA"/>
    <property type="match status" value="1"/>
</dbReference>
<dbReference type="GO" id="GO:0016020">
    <property type="term" value="C:membrane"/>
    <property type="evidence" value="ECO:0007669"/>
    <property type="project" value="UniProtKB-SubCell"/>
</dbReference>
<dbReference type="Gene3D" id="3.30.565.10">
    <property type="entry name" value="Histidine kinase-like ATPase, C-terminal domain"/>
    <property type="match status" value="1"/>
</dbReference>
<dbReference type="InterPro" id="IPR003660">
    <property type="entry name" value="HAMP_dom"/>
</dbReference>
<dbReference type="InterPro" id="IPR036097">
    <property type="entry name" value="HisK_dim/P_sf"/>
</dbReference>
<organism evidence="11 12">
    <name type="scientific">Desulfitobacterium metallireducens DSM 15288</name>
    <dbReference type="NCBI Taxonomy" id="871968"/>
    <lineage>
        <taxon>Bacteria</taxon>
        <taxon>Bacillati</taxon>
        <taxon>Bacillota</taxon>
        <taxon>Clostridia</taxon>
        <taxon>Eubacteriales</taxon>
        <taxon>Desulfitobacteriaceae</taxon>
        <taxon>Desulfitobacterium</taxon>
    </lineage>
</organism>
<dbReference type="eggNOG" id="COG2770">
    <property type="taxonomic scope" value="Bacteria"/>
</dbReference>
<dbReference type="Pfam" id="PF00672">
    <property type="entry name" value="HAMP"/>
    <property type="match status" value="1"/>
</dbReference>
<evidence type="ECO:0000256" key="6">
    <source>
        <dbReference type="ARBA" id="ARBA00022777"/>
    </source>
</evidence>
<dbReference type="eggNOG" id="COG5002">
    <property type="taxonomic scope" value="Bacteria"/>
</dbReference>
<keyword evidence="6 11" id="KW-0418">Kinase</keyword>
<evidence type="ECO:0000256" key="7">
    <source>
        <dbReference type="ARBA" id="ARBA00023012"/>
    </source>
</evidence>
<feature type="transmembrane region" description="Helical" evidence="8">
    <location>
        <begin position="12"/>
        <end position="36"/>
    </location>
</feature>
<comment type="catalytic activity">
    <reaction evidence="1">
        <text>ATP + protein L-histidine = ADP + protein N-phospho-L-histidine.</text>
        <dbReference type="EC" id="2.7.13.3"/>
    </reaction>
</comment>
<feature type="domain" description="HAMP" evidence="10">
    <location>
        <begin position="190"/>
        <end position="242"/>
    </location>
</feature>
<dbReference type="InterPro" id="IPR005467">
    <property type="entry name" value="His_kinase_dom"/>
</dbReference>
<protein>
    <recommendedName>
        <fullName evidence="3">histidine kinase</fullName>
        <ecNumber evidence="3">2.7.13.3</ecNumber>
    </recommendedName>
</protein>
<name>W0EFY7_9FIRM</name>
<dbReference type="GO" id="GO:0000155">
    <property type="term" value="F:phosphorelay sensor kinase activity"/>
    <property type="evidence" value="ECO:0007669"/>
    <property type="project" value="InterPro"/>
</dbReference>
<dbReference type="InterPro" id="IPR036890">
    <property type="entry name" value="HATPase_C_sf"/>
</dbReference>
<dbReference type="PROSITE" id="PS50109">
    <property type="entry name" value="HIS_KIN"/>
    <property type="match status" value="1"/>
</dbReference>
<dbReference type="HOGENOM" id="CLU_000445_89_6_9"/>
<dbReference type="CDD" id="cd00082">
    <property type="entry name" value="HisKA"/>
    <property type="match status" value="1"/>
</dbReference>
<keyword evidence="8" id="KW-1133">Transmembrane helix</keyword>
<evidence type="ECO:0000259" key="9">
    <source>
        <dbReference type="PROSITE" id="PS50109"/>
    </source>
</evidence>
<evidence type="ECO:0000256" key="3">
    <source>
        <dbReference type="ARBA" id="ARBA00012438"/>
    </source>
</evidence>